<evidence type="ECO:0000313" key="2">
    <source>
        <dbReference type="EMBL" id="GIY95915.1"/>
    </source>
</evidence>
<feature type="signal peptide" evidence="1">
    <location>
        <begin position="1"/>
        <end position="24"/>
    </location>
</feature>
<organism evidence="2 3">
    <name type="scientific">Caerostris extrusa</name>
    <name type="common">Bark spider</name>
    <name type="synonym">Caerostris bankana</name>
    <dbReference type="NCBI Taxonomy" id="172846"/>
    <lineage>
        <taxon>Eukaryota</taxon>
        <taxon>Metazoa</taxon>
        <taxon>Ecdysozoa</taxon>
        <taxon>Arthropoda</taxon>
        <taxon>Chelicerata</taxon>
        <taxon>Arachnida</taxon>
        <taxon>Araneae</taxon>
        <taxon>Araneomorphae</taxon>
        <taxon>Entelegynae</taxon>
        <taxon>Araneoidea</taxon>
        <taxon>Araneidae</taxon>
        <taxon>Caerostris</taxon>
    </lineage>
</organism>
<keyword evidence="3" id="KW-1185">Reference proteome</keyword>
<proteinExistence type="predicted"/>
<evidence type="ECO:0000256" key="1">
    <source>
        <dbReference type="SAM" id="SignalP"/>
    </source>
</evidence>
<feature type="chain" id="PRO_5043988644" evidence="1">
    <location>
        <begin position="25"/>
        <end position="142"/>
    </location>
</feature>
<sequence length="142" mass="16371">MQLLSDIRILLWALFSASFEAVLRNVLQSLIEKCRDIHAIRDSNPIVGSIAAAVLEMPRLRRRANTISDSNPLSGSIAFAELSRLCMQLCETNGLYLRFELLSDIRNLWALLQCRCFQREMRATILRFEYCSRCFRNAEITI</sequence>
<dbReference type="EMBL" id="BPLR01000590">
    <property type="protein sequence ID" value="GIY95915.1"/>
    <property type="molecule type" value="Genomic_DNA"/>
</dbReference>
<gene>
    <name evidence="2" type="ORF">CEXT_403801</name>
</gene>
<reference evidence="2 3" key="1">
    <citation type="submission" date="2021-06" db="EMBL/GenBank/DDBJ databases">
        <title>Caerostris extrusa draft genome.</title>
        <authorList>
            <person name="Kono N."/>
            <person name="Arakawa K."/>
        </authorList>
    </citation>
    <scope>NUCLEOTIDE SEQUENCE [LARGE SCALE GENOMIC DNA]</scope>
</reference>
<keyword evidence="1" id="KW-0732">Signal</keyword>
<dbReference type="AlphaFoldDB" id="A0AAV4XNZ5"/>
<comment type="caution">
    <text evidence="2">The sequence shown here is derived from an EMBL/GenBank/DDBJ whole genome shotgun (WGS) entry which is preliminary data.</text>
</comment>
<protein>
    <submittedName>
        <fullName evidence="2">Uncharacterized protein</fullName>
    </submittedName>
</protein>
<dbReference type="Proteomes" id="UP001054945">
    <property type="component" value="Unassembled WGS sequence"/>
</dbReference>
<evidence type="ECO:0000313" key="3">
    <source>
        <dbReference type="Proteomes" id="UP001054945"/>
    </source>
</evidence>
<accession>A0AAV4XNZ5</accession>
<name>A0AAV4XNZ5_CAEEX</name>